<proteinExistence type="inferred from homology"/>
<organism evidence="5 6">
    <name type="scientific">Dinothrombium tinctorium</name>
    <dbReference type="NCBI Taxonomy" id="1965070"/>
    <lineage>
        <taxon>Eukaryota</taxon>
        <taxon>Metazoa</taxon>
        <taxon>Ecdysozoa</taxon>
        <taxon>Arthropoda</taxon>
        <taxon>Chelicerata</taxon>
        <taxon>Arachnida</taxon>
        <taxon>Acari</taxon>
        <taxon>Acariformes</taxon>
        <taxon>Trombidiformes</taxon>
        <taxon>Prostigmata</taxon>
        <taxon>Anystina</taxon>
        <taxon>Parasitengona</taxon>
        <taxon>Trombidioidea</taxon>
        <taxon>Trombidiidae</taxon>
        <taxon>Dinothrombium</taxon>
    </lineage>
</organism>
<sequence>EKTLESNPASSALCTRRAQRAGCAHASSRIRDDTTMAQKVRVLSLYKRLLREAEKFDAYNYRCYALRRIRDAFREHQSIEDFAKIGQLIAEGESSLEMIKRQVIIGHLYKTSPLVVENFQRNEKPH</sequence>
<dbReference type="Pfam" id="PF05347">
    <property type="entry name" value="Complex1_LYR"/>
    <property type="match status" value="1"/>
</dbReference>
<dbReference type="PANTHER" id="PTHR13166:SF7">
    <property type="entry name" value="LYR MOTIF-CONTAINING PROTEIN 4"/>
    <property type="match status" value="1"/>
</dbReference>
<dbReference type="EMBL" id="NCKU01006822">
    <property type="protein sequence ID" value="RWS03125.1"/>
    <property type="molecule type" value="Genomic_DNA"/>
</dbReference>
<evidence type="ECO:0000313" key="5">
    <source>
        <dbReference type="EMBL" id="RWS03162.1"/>
    </source>
</evidence>
<dbReference type="InterPro" id="IPR008011">
    <property type="entry name" value="Complex1_LYR_dom"/>
</dbReference>
<gene>
    <name evidence="3" type="ORF">B4U79_06467</name>
    <name evidence="4" type="ORF">B4U79_14004</name>
    <name evidence="5" type="ORF">B4U79_14964</name>
</gene>
<evidence type="ECO:0000313" key="4">
    <source>
        <dbReference type="EMBL" id="RWS03125.1"/>
    </source>
</evidence>
<evidence type="ECO:0000256" key="1">
    <source>
        <dbReference type="ARBA" id="ARBA00009508"/>
    </source>
</evidence>
<dbReference type="EMBL" id="NCKU01006784">
    <property type="protein sequence ID" value="RWS03162.1"/>
    <property type="molecule type" value="Genomic_DNA"/>
</dbReference>
<comment type="similarity">
    <text evidence="1">Belongs to the complex I LYR family.</text>
</comment>
<dbReference type="InterPro" id="IPR045297">
    <property type="entry name" value="Complex1_LYR_LYRM4"/>
</dbReference>
<reference evidence="5 6" key="1">
    <citation type="journal article" date="2018" name="Gigascience">
        <title>Genomes of trombidid mites reveal novel predicted allergens and laterally-transferred genes associated with secondary metabolism.</title>
        <authorList>
            <person name="Dong X."/>
            <person name="Chaisiri K."/>
            <person name="Xia D."/>
            <person name="Armstrong S.D."/>
            <person name="Fang Y."/>
            <person name="Donnelly M.J."/>
            <person name="Kadowaki T."/>
            <person name="McGarry J.W."/>
            <person name="Darby A.C."/>
            <person name="Makepeace B.L."/>
        </authorList>
    </citation>
    <scope>NUCLEOTIDE SEQUENCE [LARGE SCALE GENOMIC DNA]</scope>
    <source>
        <strain evidence="5">UoL-WK</strain>
    </source>
</reference>
<reference evidence="5" key="2">
    <citation type="submission" date="2018-11" db="EMBL/GenBank/DDBJ databases">
        <title>Trombidioid mite genomics.</title>
        <authorList>
            <person name="Dong X."/>
        </authorList>
    </citation>
    <scope>NUCLEOTIDE SEQUENCE</scope>
    <source>
        <strain evidence="5">UoL-WK</strain>
    </source>
</reference>
<dbReference type="OrthoDB" id="275715at2759"/>
<dbReference type="CDD" id="cd20264">
    <property type="entry name" value="Complex1_LYR_LYRM4"/>
    <property type="match status" value="1"/>
</dbReference>
<keyword evidence="6" id="KW-1185">Reference proteome</keyword>
<dbReference type="Proteomes" id="UP000285301">
    <property type="component" value="Unassembled WGS sequence"/>
</dbReference>
<feature type="non-terminal residue" evidence="5">
    <location>
        <position position="1"/>
    </location>
</feature>
<dbReference type="GO" id="GO:1990221">
    <property type="term" value="C:L-cysteine desulfurase complex"/>
    <property type="evidence" value="ECO:0007669"/>
    <property type="project" value="TreeGrafter"/>
</dbReference>
<dbReference type="GO" id="GO:0016226">
    <property type="term" value="P:iron-sulfur cluster assembly"/>
    <property type="evidence" value="ECO:0007669"/>
    <property type="project" value="InterPro"/>
</dbReference>
<name>A0A3S3PKK2_9ACAR</name>
<evidence type="ECO:0000313" key="3">
    <source>
        <dbReference type="EMBL" id="RWS02157.1"/>
    </source>
</evidence>
<dbReference type="PANTHER" id="PTHR13166">
    <property type="entry name" value="PROTEIN C6ORF149"/>
    <property type="match status" value="1"/>
</dbReference>
<dbReference type="AlphaFoldDB" id="A0A3S3PKK2"/>
<comment type="caution">
    <text evidence="5">The sequence shown here is derived from an EMBL/GenBank/DDBJ whole genome shotgun (WGS) entry which is preliminary data.</text>
</comment>
<dbReference type="STRING" id="1965070.A0A3S3PKK2"/>
<dbReference type="GO" id="GO:0005739">
    <property type="term" value="C:mitochondrion"/>
    <property type="evidence" value="ECO:0007669"/>
    <property type="project" value="TreeGrafter"/>
</dbReference>
<feature type="domain" description="Complex 1 LYR protein" evidence="2">
    <location>
        <begin position="41"/>
        <end position="98"/>
    </location>
</feature>
<protein>
    <submittedName>
        <fullName evidence="5">Bcn92-like protein</fullName>
    </submittedName>
</protein>
<dbReference type="InterPro" id="IPR051522">
    <property type="entry name" value="ISC_assembly_LYR"/>
</dbReference>
<accession>A0A3S3PKK2</accession>
<dbReference type="EMBL" id="NCKU01008083">
    <property type="protein sequence ID" value="RWS02157.1"/>
    <property type="molecule type" value="Genomic_DNA"/>
</dbReference>
<evidence type="ECO:0000259" key="2">
    <source>
        <dbReference type="Pfam" id="PF05347"/>
    </source>
</evidence>
<evidence type="ECO:0000313" key="6">
    <source>
        <dbReference type="Proteomes" id="UP000285301"/>
    </source>
</evidence>